<keyword evidence="1 3" id="KW-0732">Signal</keyword>
<feature type="domain" description="NodB homology" evidence="4">
    <location>
        <begin position="114"/>
        <end position="388"/>
    </location>
</feature>
<dbReference type="InterPro" id="IPR011330">
    <property type="entry name" value="Glyco_hydro/deAcase_b/a-brl"/>
</dbReference>
<organism evidence="5 6">
    <name type="scientific">Salinicola rhizosphaerae</name>
    <dbReference type="NCBI Taxonomy" id="1443141"/>
    <lineage>
        <taxon>Bacteria</taxon>
        <taxon>Pseudomonadati</taxon>
        <taxon>Pseudomonadota</taxon>
        <taxon>Gammaproteobacteria</taxon>
        <taxon>Oceanospirillales</taxon>
        <taxon>Halomonadaceae</taxon>
        <taxon>Salinicola</taxon>
    </lineage>
</organism>
<accession>A0ABQ3ECT5</accession>
<dbReference type="NCBIfam" id="TIGR03938">
    <property type="entry name" value="deacetyl_PgaB"/>
    <property type="match status" value="1"/>
</dbReference>
<dbReference type="Pfam" id="PF14883">
    <property type="entry name" value="GHL13"/>
    <property type="match status" value="1"/>
</dbReference>
<evidence type="ECO:0000313" key="6">
    <source>
        <dbReference type="Proteomes" id="UP000646745"/>
    </source>
</evidence>
<proteinExistence type="predicted"/>
<evidence type="ECO:0000259" key="4">
    <source>
        <dbReference type="PROSITE" id="PS51677"/>
    </source>
</evidence>
<dbReference type="InterPro" id="IPR002509">
    <property type="entry name" value="NODB_dom"/>
</dbReference>
<dbReference type="PANTHER" id="PTHR34216:SF7">
    <property type="entry name" value="POLY-BETA-1,6-N-ACETYL-D-GLUCOSAMINE N-DEACETYLASE"/>
    <property type="match status" value="1"/>
</dbReference>
<dbReference type="PROSITE" id="PS51257">
    <property type="entry name" value="PROKAR_LIPOPROTEIN"/>
    <property type="match status" value="1"/>
</dbReference>
<evidence type="ECO:0000313" key="5">
    <source>
        <dbReference type="EMBL" id="GHB33705.1"/>
    </source>
</evidence>
<dbReference type="InterPro" id="IPR032772">
    <property type="entry name" value="PGA_deacetylase_PgaB_C"/>
</dbReference>
<feature type="signal peptide" evidence="3">
    <location>
        <begin position="1"/>
        <end position="29"/>
    </location>
</feature>
<dbReference type="InterPro" id="IPR023854">
    <property type="entry name" value="PGA_deacetylase_PgaB"/>
</dbReference>
<feature type="region of interest" description="Disordered" evidence="2">
    <location>
        <begin position="718"/>
        <end position="738"/>
    </location>
</feature>
<gene>
    <name evidence="5" type="primary">pgaB</name>
    <name evidence="5" type="ORF">GCM10009038_35910</name>
</gene>
<dbReference type="InterPro" id="IPR051398">
    <property type="entry name" value="Polysacch_Deacetylase"/>
</dbReference>
<dbReference type="Gene3D" id="3.20.20.370">
    <property type="entry name" value="Glycoside hydrolase/deacetylase"/>
    <property type="match status" value="1"/>
</dbReference>
<comment type="caution">
    <text evidence="5">The sequence shown here is derived from an EMBL/GenBank/DDBJ whole genome shotgun (WGS) entry which is preliminary data.</text>
</comment>
<dbReference type="Gene3D" id="3.20.20.80">
    <property type="entry name" value="Glycosidases"/>
    <property type="match status" value="1"/>
</dbReference>
<feature type="chain" id="PRO_5046575716" evidence="3">
    <location>
        <begin position="30"/>
        <end position="738"/>
    </location>
</feature>
<name>A0ABQ3ECT5_9GAMM</name>
<dbReference type="PANTHER" id="PTHR34216">
    <property type="match status" value="1"/>
</dbReference>
<dbReference type="SUPFAM" id="SSF88713">
    <property type="entry name" value="Glycoside hydrolase/deacetylase"/>
    <property type="match status" value="1"/>
</dbReference>
<keyword evidence="6" id="KW-1185">Reference proteome</keyword>
<evidence type="ECO:0000256" key="1">
    <source>
        <dbReference type="ARBA" id="ARBA00022729"/>
    </source>
</evidence>
<dbReference type="Pfam" id="PF01522">
    <property type="entry name" value="Polysacc_deac_1"/>
    <property type="match status" value="1"/>
</dbReference>
<evidence type="ECO:0000256" key="3">
    <source>
        <dbReference type="SAM" id="SignalP"/>
    </source>
</evidence>
<dbReference type="RefSeq" id="WP_229809202.1">
    <property type="nucleotide sequence ID" value="NZ_BMZI01000009.1"/>
</dbReference>
<dbReference type="EMBL" id="BMZI01000009">
    <property type="protein sequence ID" value="GHB33705.1"/>
    <property type="molecule type" value="Genomic_DNA"/>
</dbReference>
<protein>
    <submittedName>
        <fullName evidence="5">Poly-beta-1,6-N-acetyl-D-glucosamine N-deacetylase PgaB</fullName>
    </submittedName>
</protein>
<sequence length="738" mass="82078">MRSMMSDVRRVLALGMGLFSLVLASACLAEPPASGDTAHSDESATLQIPAGHFVTLGFHDVRDSIPPGVARDPYAISTSRLAAWFDWMASHDWHPVSLDDIQAARSGQRALPANAVLLSFDDGLESFYSRVYPLLKAFDYPALFAVQTGWLQTVEQGGAVDTLGSASVNAQIDDDSVIHGTRDGEVEYNGRERGRSGFVTWAQIREMQASNLVEVASHTEDLHHGTLANPQGNVEPAVLARRFDPTSGTYESDAEYRRRIHDDLVQSADILEARTGKRPRALVWPYGATNAETEAIARRAGYDFTFSLNDQRISAPDEGPDFGRFLTMDDPDPVALESQIAQTIDPPRRIQRAVQVDLDYLYDADPAQVNANLGALLDRIKALGVRTVYLQAFADPDGDGTASQLYFPNDYLPMRADLFNRVAWQLSTRAGVDVYAWLPLLAFDLPDRKRQRQLAVRRNDGSEKGSIAERDYRRLSPFRPASQSIVNGIYADLARNTPSVKGVLIHDDAYLAADEDRQACSPAARWPNSDRPITDCALTPREKTRALIDFGEGAVASAERYVNRSNRFRVARNLYARVVLDPSAESRFSQALGPFLAHYDEVALMAMPYLDDAGMSREPGVAEAWLDRLVDRVMKTPDGLRKTVFELQPYDWQRERWIDPERFKGWMQQLVRRGALNLAYYPDDFIAEKPAFQPTFEGISLNEFPYLRSGAAVSLWESSSQSSSNPASSSTPPSEEQQ</sequence>
<dbReference type="Proteomes" id="UP000646745">
    <property type="component" value="Unassembled WGS sequence"/>
</dbReference>
<reference evidence="6" key="1">
    <citation type="journal article" date="2019" name="Int. J. Syst. Evol. Microbiol.">
        <title>The Global Catalogue of Microorganisms (GCM) 10K type strain sequencing project: providing services to taxonomists for standard genome sequencing and annotation.</title>
        <authorList>
            <consortium name="The Broad Institute Genomics Platform"/>
            <consortium name="The Broad Institute Genome Sequencing Center for Infectious Disease"/>
            <person name="Wu L."/>
            <person name="Ma J."/>
        </authorList>
    </citation>
    <scope>NUCLEOTIDE SEQUENCE [LARGE SCALE GENOMIC DNA]</scope>
    <source>
        <strain evidence="6">KCTC 32998</strain>
    </source>
</reference>
<dbReference type="PROSITE" id="PS51677">
    <property type="entry name" value="NODB"/>
    <property type="match status" value="1"/>
</dbReference>
<evidence type="ECO:0000256" key="2">
    <source>
        <dbReference type="SAM" id="MobiDB-lite"/>
    </source>
</evidence>